<protein>
    <submittedName>
        <fullName evidence="3">DUF402 domain-containing protein</fullName>
    </submittedName>
</protein>
<keyword evidence="4" id="KW-1185">Reference proteome</keyword>
<dbReference type="Proteomes" id="UP001596011">
    <property type="component" value="Unassembled WGS sequence"/>
</dbReference>
<dbReference type="Gene3D" id="2.40.380.10">
    <property type="entry name" value="FomD-like"/>
    <property type="match status" value="1"/>
</dbReference>
<evidence type="ECO:0000313" key="4">
    <source>
        <dbReference type="Proteomes" id="UP001596011"/>
    </source>
</evidence>
<reference evidence="4" key="1">
    <citation type="journal article" date="2019" name="Int. J. Syst. Evol. Microbiol.">
        <title>The Global Catalogue of Microorganisms (GCM) 10K type strain sequencing project: providing services to taxonomists for standard genome sequencing and annotation.</title>
        <authorList>
            <consortium name="The Broad Institute Genomics Platform"/>
            <consortium name="The Broad Institute Genome Sequencing Center for Infectious Disease"/>
            <person name="Wu L."/>
            <person name="Ma J."/>
        </authorList>
    </citation>
    <scope>NUCLEOTIDE SEQUENCE [LARGE SCALE GENOMIC DNA]</scope>
    <source>
        <strain evidence="4">CCUG 42722</strain>
    </source>
</reference>
<evidence type="ECO:0000256" key="1">
    <source>
        <dbReference type="SAM" id="MobiDB-lite"/>
    </source>
</evidence>
<feature type="region of interest" description="Disordered" evidence="1">
    <location>
        <begin position="30"/>
        <end position="50"/>
    </location>
</feature>
<evidence type="ECO:0000259" key="2">
    <source>
        <dbReference type="Pfam" id="PF04167"/>
    </source>
</evidence>
<sequence length="168" mass="18715">MSKEKMSVIDGTCAERFSWPVEHLGQDEHGTWLGARRGNPVRQPDGRREEAQEHDAVWLVAEGAWFLPAFWFTDSTDLTIDICTPPRLDGGVWSFIDLELDLFRSTDGRAGIVDQDEFDELARSGHLTDSQIATATEVAQSLLPLVQMEAEPFGGAARAWLRSLRAST</sequence>
<evidence type="ECO:0000313" key="3">
    <source>
        <dbReference type="EMBL" id="MFC4631103.1"/>
    </source>
</evidence>
<dbReference type="EMBL" id="JBHSFI010000008">
    <property type="protein sequence ID" value="MFC4631103.1"/>
    <property type="molecule type" value="Genomic_DNA"/>
</dbReference>
<name>A0ABV9HLL9_9MICO</name>
<accession>A0ABV9HLL9</accession>
<dbReference type="RefSeq" id="WP_377139855.1">
    <property type="nucleotide sequence ID" value="NZ_JBHSFI010000008.1"/>
</dbReference>
<feature type="domain" description="DUF402" evidence="2">
    <location>
        <begin position="25"/>
        <end position="146"/>
    </location>
</feature>
<dbReference type="Pfam" id="PF04167">
    <property type="entry name" value="DUF402"/>
    <property type="match status" value="1"/>
</dbReference>
<dbReference type="InterPro" id="IPR007295">
    <property type="entry name" value="DUF402"/>
</dbReference>
<comment type="caution">
    <text evidence="3">The sequence shown here is derived from an EMBL/GenBank/DDBJ whole genome shotgun (WGS) entry which is preliminary data.</text>
</comment>
<organism evidence="3 4">
    <name type="scientific">Promicromonospora alba</name>
    <dbReference type="NCBI Taxonomy" id="1616110"/>
    <lineage>
        <taxon>Bacteria</taxon>
        <taxon>Bacillati</taxon>
        <taxon>Actinomycetota</taxon>
        <taxon>Actinomycetes</taxon>
        <taxon>Micrococcales</taxon>
        <taxon>Promicromonosporaceae</taxon>
        <taxon>Promicromonospora</taxon>
    </lineage>
</organism>
<proteinExistence type="predicted"/>
<dbReference type="SUPFAM" id="SSF159234">
    <property type="entry name" value="FomD-like"/>
    <property type="match status" value="1"/>
</dbReference>
<dbReference type="InterPro" id="IPR035930">
    <property type="entry name" value="FomD-like_sf"/>
</dbReference>
<gene>
    <name evidence="3" type="ORF">ACFO6V_22840</name>
</gene>